<dbReference type="Proteomes" id="UP000008021">
    <property type="component" value="Chromosome 11"/>
</dbReference>
<keyword evidence="2" id="KW-1185">Reference proteome</keyword>
<accession>A0A0E0F725</accession>
<dbReference type="HOGENOM" id="CLU_3035704_0_0_1"/>
<name>A0A0E0F725_9ORYZ</name>
<organism evidence="1">
    <name type="scientific">Oryza meridionalis</name>
    <dbReference type="NCBI Taxonomy" id="40149"/>
    <lineage>
        <taxon>Eukaryota</taxon>
        <taxon>Viridiplantae</taxon>
        <taxon>Streptophyta</taxon>
        <taxon>Embryophyta</taxon>
        <taxon>Tracheophyta</taxon>
        <taxon>Spermatophyta</taxon>
        <taxon>Magnoliopsida</taxon>
        <taxon>Liliopsida</taxon>
        <taxon>Poales</taxon>
        <taxon>Poaceae</taxon>
        <taxon>BOP clade</taxon>
        <taxon>Oryzoideae</taxon>
        <taxon>Oryzeae</taxon>
        <taxon>Oryzinae</taxon>
        <taxon>Oryza</taxon>
    </lineage>
</organism>
<dbReference type="Gramene" id="OMERI11G14710.3">
    <property type="protein sequence ID" value="OMERI11G14710.3"/>
    <property type="gene ID" value="OMERI11G14710"/>
</dbReference>
<sequence>MRQRVAAPRWLCSTAQVYLVSLASSHVPTLQVFKQATNFTLQEGLDLLQSSNGAM</sequence>
<evidence type="ECO:0000313" key="1">
    <source>
        <dbReference type="EnsemblPlants" id="OMERI11G14710.3"/>
    </source>
</evidence>
<dbReference type="AlphaFoldDB" id="A0A0E0F725"/>
<protein>
    <submittedName>
        <fullName evidence="1">Uncharacterized protein</fullName>
    </submittedName>
</protein>
<proteinExistence type="predicted"/>
<dbReference type="EnsemblPlants" id="OMERI11G14710.3">
    <property type="protein sequence ID" value="OMERI11G14710.3"/>
    <property type="gene ID" value="OMERI11G14710"/>
</dbReference>
<reference evidence="1" key="1">
    <citation type="submission" date="2015-04" db="UniProtKB">
        <authorList>
            <consortium name="EnsemblPlants"/>
        </authorList>
    </citation>
    <scope>IDENTIFICATION</scope>
</reference>
<reference evidence="1" key="2">
    <citation type="submission" date="2018-05" db="EMBL/GenBank/DDBJ databases">
        <title>OmerRS3 (Oryza meridionalis Reference Sequence Version 3).</title>
        <authorList>
            <person name="Zhang J."/>
            <person name="Kudrna D."/>
            <person name="Lee S."/>
            <person name="Talag J."/>
            <person name="Welchert J."/>
            <person name="Wing R.A."/>
        </authorList>
    </citation>
    <scope>NUCLEOTIDE SEQUENCE [LARGE SCALE GENOMIC DNA]</scope>
    <source>
        <strain evidence="1">cv. OR44</strain>
    </source>
</reference>
<evidence type="ECO:0000313" key="2">
    <source>
        <dbReference type="Proteomes" id="UP000008021"/>
    </source>
</evidence>